<dbReference type="Gene3D" id="3.20.20.80">
    <property type="entry name" value="Glycosidases"/>
    <property type="match status" value="1"/>
</dbReference>
<dbReference type="NCBIfam" id="NF008967">
    <property type="entry name" value="PRK12313.1"/>
    <property type="match status" value="1"/>
</dbReference>
<dbReference type="AlphaFoldDB" id="A0A934X4B4"/>
<dbReference type="CDD" id="cd11322">
    <property type="entry name" value="AmyAc_Glg_BE"/>
    <property type="match status" value="1"/>
</dbReference>
<dbReference type="FunFam" id="3.20.20.80:FF:000003">
    <property type="entry name" value="1,4-alpha-glucan branching enzyme GlgB"/>
    <property type="match status" value="1"/>
</dbReference>
<keyword evidence="12 15" id="KW-0320">Glycogen biosynthesis</keyword>
<comment type="similarity">
    <text evidence="3">Belongs to the aminoglycoside phosphotransferase family.</text>
</comment>
<evidence type="ECO:0000256" key="8">
    <source>
        <dbReference type="ARBA" id="ARBA00022679"/>
    </source>
</evidence>
<accession>A0A934X4B4</accession>
<evidence type="ECO:0000256" key="3">
    <source>
        <dbReference type="ARBA" id="ARBA00006219"/>
    </source>
</evidence>
<gene>
    <name evidence="15 17" type="primary">glgB</name>
    <name evidence="17" type="ORF">IPF40_07235</name>
</gene>
<dbReference type="InterPro" id="IPR002575">
    <property type="entry name" value="Aminoglycoside_PTrfase"/>
</dbReference>
<dbReference type="Gene3D" id="2.60.40.1180">
    <property type="entry name" value="Golgi alpha-mannosidase II"/>
    <property type="match status" value="1"/>
</dbReference>
<comment type="subunit">
    <text evidence="5 15">Monomer.</text>
</comment>
<evidence type="ECO:0000256" key="1">
    <source>
        <dbReference type="ARBA" id="ARBA00000826"/>
    </source>
</evidence>
<keyword evidence="6 15" id="KW-0321">Glycogen metabolism</keyword>
<dbReference type="NCBIfam" id="NF003811">
    <property type="entry name" value="PRK05402.1"/>
    <property type="match status" value="1"/>
</dbReference>
<dbReference type="InterPro" id="IPR017853">
    <property type="entry name" value="GH"/>
</dbReference>
<comment type="caution">
    <text evidence="17">The sequence shown here is derived from an EMBL/GenBank/DDBJ whole genome shotgun (WGS) entry which is preliminary data.</text>
</comment>
<keyword evidence="13 15" id="KW-0119">Carbohydrate metabolism</keyword>
<dbReference type="Pfam" id="PF18085">
    <property type="entry name" value="Mak_N_cap"/>
    <property type="match status" value="1"/>
</dbReference>
<dbReference type="SUPFAM" id="SSF81296">
    <property type="entry name" value="E set domains"/>
    <property type="match status" value="2"/>
</dbReference>
<dbReference type="Gene3D" id="2.60.40.10">
    <property type="entry name" value="Immunoglobulins"/>
    <property type="match status" value="2"/>
</dbReference>
<feature type="domain" description="Glycosyl hydrolase family 13 catalytic" evidence="16">
    <location>
        <begin position="749"/>
        <end position="1100"/>
    </location>
</feature>
<dbReference type="SUPFAM" id="SSF56112">
    <property type="entry name" value="Protein kinase-like (PK-like)"/>
    <property type="match status" value="1"/>
</dbReference>
<dbReference type="Pfam" id="PF22019">
    <property type="entry name" value="GlgB_N"/>
    <property type="match status" value="1"/>
</dbReference>
<dbReference type="CDD" id="cd02855">
    <property type="entry name" value="E_set_GBE_prok_N"/>
    <property type="match status" value="1"/>
</dbReference>
<keyword evidence="7 15" id="KW-0328">Glycosyltransferase</keyword>
<evidence type="ECO:0000256" key="9">
    <source>
        <dbReference type="ARBA" id="ARBA00022741"/>
    </source>
</evidence>
<comment type="function">
    <text evidence="15">Catalyzes the formation of the alpha-1,6-glucosidic linkages in glycogen by scission of a 1,4-alpha-linked oligosaccharide from growing alpha-1,4-glucan chains and the subsequent attachment of the oligosaccharide to the alpha-1,6 position.</text>
</comment>
<dbReference type="Pfam" id="PF02806">
    <property type="entry name" value="Alpha-amylase_C"/>
    <property type="match status" value="1"/>
</dbReference>
<dbReference type="Proteomes" id="UP000718281">
    <property type="component" value="Unassembled WGS sequence"/>
</dbReference>
<dbReference type="InterPro" id="IPR011009">
    <property type="entry name" value="Kinase-like_dom_sf"/>
</dbReference>
<evidence type="ECO:0000259" key="16">
    <source>
        <dbReference type="SMART" id="SM00642"/>
    </source>
</evidence>
<dbReference type="InterPro" id="IPR006407">
    <property type="entry name" value="GlgB"/>
</dbReference>
<dbReference type="SMART" id="SM00642">
    <property type="entry name" value="Aamy"/>
    <property type="match status" value="1"/>
</dbReference>
<evidence type="ECO:0000256" key="11">
    <source>
        <dbReference type="ARBA" id="ARBA00022840"/>
    </source>
</evidence>
<dbReference type="GO" id="GO:0005524">
    <property type="term" value="F:ATP binding"/>
    <property type="evidence" value="ECO:0007669"/>
    <property type="project" value="UniProtKB-KW"/>
</dbReference>
<dbReference type="GO" id="GO:0016301">
    <property type="term" value="F:kinase activity"/>
    <property type="evidence" value="ECO:0007669"/>
    <property type="project" value="UniProtKB-KW"/>
</dbReference>
<comment type="similarity">
    <text evidence="4 15">Belongs to the glycosyl hydrolase 13 family. GlgB subfamily.</text>
</comment>
<evidence type="ECO:0000256" key="7">
    <source>
        <dbReference type="ARBA" id="ARBA00022676"/>
    </source>
</evidence>
<proteinExistence type="inferred from homology"/>
<name>A0A934X4B4_9MICO</name>
<dbReference type="GO" id="GO:0043169">
    <property type="term" value="F:cation binding"/>
    <property type="evidence" value="ECO:0007669"/>
    <property type="project" value="InterPro"/>
</dbReference>
<dbReference type="InterPro" id="IPR044143">
    <property type="entry name" value="GlgB_N_E_set_prok"/>
</dbReference>
<dbReference type="InterPro" id="IPR006048">
    <property type="entry name" value="A-amylase/branching_C"/>
</dbReference>
<dbReference type="InterPro" id="IPR013783">
    <property type="entry name" value="Ig-like_fold"/>
</dbReference>
<dbReference type="GO" id="GO:0005829">
    <property type="term" value="C:cytosol"/>
    <property type="evidence" value="ECO:0007669"/>
    <property type="project" value="TreeGrafter"/>
</dbReference>
<keyword evidence="10" id="KW-0418">Kinase</keyword>
<dbReference type="InterPro" id="IPR004193">
    <property type="entry name" value="Glyco_hydro_13_N"/>
</dbReference>
<organism evidence="17 18">
    <name type="scientific">Candidatus Phosphoribacter hodrii</name>
    <dbReference type="NCBI Taxonomy" id="2953743"/>
    <lineage>
        <taxon>Bacteria</taxon>
        <taxon>Bacillati</taxon>
        <taxon>Actinomycetota</taxon>
        <taxon>Actinomycetes</taxon>
        <taxon>Micrococcales</taxon>
        <taxon>Dermatophilaceae</taxon>
        <taxon>Candidatus Phosphoribacter</taxon>
    </lineage>
</organism>
<comment type="pathway">
    <text evidence="2 15">Glycan biosynthesis; glycogen biosynthesis.</text>
</comment>
<dbReference type="GO" id="GO:0003844">
    <property type="term" value="F:1,4-alpha-glucan branching enzyme activity"/>
    <property type="evidence" value="ECO:0007669"/>
    <property type="project" value="UniProtKB-UniRule"/>
</dbReference>
<dbReference type="GO" id="GO:0005978">
    <property type="term" value="P:glycogen biosynthetic process"/>
    <property type="evidence" value="ECO:0007669"/>
    <property type="project" value="UniProtKB-UniRule"/>
</dbReference>
<dbReference type="EMBL" id="JADIXZ010000004">
    <property type="protein sequence ID" value="MBK6300841.1"/>
    <property type="molecule type" value="Genomic_DNA"/>
</dbReference>
<feature type="active site" description="Nucleophile" evidence="15">
    <location>
        <position position="901"/>
    </location>
</feature>
<evidence type="ECO:0000256" key="5">
    <source>
        <dbReference type="ARBA" id="ARBA00011245"/>
    </source>
</evidence>
<feature type="active site" description="Proton donor" evidence="15">
    <location>
        <position position="954"/>
    </location>
</feature>
<evidence type="ECO:0000256" key="12">
    <source>
        <dbReference type="ARBA" id="ARBA00023056"/>
    </source>
</evidence>
<evidence type="ECO:0000256" key="15">
    <source>
        <dbReference type="HAMAP-Rule" id="MF_00685"/>
    </source>
</evidence>
<evidence type="ECO:0000256" key="4">
    <source>
        <dbReference type="ARBA" id="ARBA00009000"/>
    </source>
</evidence>
<dbReference type="InterPro" id="IPR054169">
    <property type="entry name" value="GlgB_N"/>
</dbReference>
<dbReference type="InterPro" id="IPR014756">
    <property type="entry name" value="Ig_E-set"/>
</dbReference>
<comment type="catalytic activity">
    <reaction evidence="14">
        <text>D-maltose + ATP = alpha-maltose 1-phosphate + ADP + H(+)</text>
        <dbReference type="Rhea" id="RHEA:31915"/>
        <dbReference type="ChEBI" id="CHEBI:15378"/>
        <dbReference type="ChEBI" id="CHEBI:17306"/>
        <dbReference type="ChEBI" id="CHEBI:30616"/>
        <dbReference type="ChEBI" id="CHEBI:63576"/>
        <dbReference type="ChEBI" id="CHEBI:456216"/>
        <dbReference type="EC" id="2.7.1.175"/>
    </reaction>
</comment>
<evidence type="ECO:0000256" key="2">
    <source>
        <dbReference type="ARBA" id="ARBA00004964"/>
    </source>
</evidence>
<evidence type="ECO:0000256" key="14">
    <source>
        <dbReference type="ARBA" id="ARBA00049067"/>
    </source>
</evidence>
<dbReference type="InterPro" id="IPR040999">
    <property type="entry name" value="Mak_N_cap"/>
</dbReference>
<dbReference type="Gene3D" id="3.90.1200.10">
    <property type="match status" value="1"/>
</dbReference>
<dbReference type="Pfam" id="PF01636">
    <property type="entry name" value="APH"/>
    <property type="match status" value="1"/>
</dbReference>
<comment type="catalytic activity">
    <reaction evidence="1 15">
        <text>Transfers a segment of a (1-&gt;4)-alpha-D-glucan chain to a primary hydroxy group in a similar glucan chain.</text>
        <dbReference type="EC" id="2.4.1.18"/>
    </reaction>
</comment>
<evidence type="ECO:0000256" key="6">
    <source>
        <dbReference type="ARBA" id="ARBA00022600"/>
    </source>
</evidence>
<dbReference type="GO" id="GO:0004553">
    <property type="term" value="F:hydrolase activity, hydrolyzing O-glycosyl compounds"/>
    <property type="evidence" value="ECO:0007669"/>
    <property type="project" value="InterPro"/>
</dbReference>
<dbReference type="NCBIfam" id="TIGR01515">
    <property type="entry name" value="branching_enzym"/>
    <property type="match status" value="1"/>
</dbReference>
<dbReference type="Pfam" id="PF02922">
    <property type="entry name" value="CBM_48"/>
    <property type="match status" value="1"/>
</dbReference>
<dbReference type="HAMAP" id="MF_00685">
    <property type="entry name" value="GlgB"/>
    <property type="match status" value="1"/>
</dbReference>
<dbReference type="Pfam" id="PF00128">
    <property type="entry name" value="Alpha-amylase"/>
    <property type="match status" value="1"/>
</dbReference>
<keyword evidence="9" id="KW-0547">Nucleotide-binding</keyword>
<dbReference type="InterPro" id="IPR013780">
    <property type="entry name" value="Glyco_hydro_b"/>
</dbReference>
<protein>
    <recommendedName>
        <fullName evidence="15">1,4-alpha-glucan branching enzyme GlgB</fullName>
        <ecNumber evidence="15">2.4.1.18</ecNumber>
    </recommendedName>
    <alternativeName>
        <fullName evidence="15">1,4-alpha-D-glucan:1,4-alpha-D-glucan 6-glucosyl-transferase</fullName>
    </alternativeName>
    <alternativeName>
        <fullName evidence="15">Alpha-(1-&gt;4)-glucan branching enzyme</fullName>
    </alternativeName>
    <alternativeName>
        <fullName evidence="15">Glycogen branching enzyme</fullName>
        <shortName evidence="15">BE</shortName>
    </alternativeName>
</protein>
<evidence type="ECO:0000313" key="18">
    <source>
        <dbReference type="Proteomes" id="UP000718281"/>
    </source>
</evidence>
<dbReference type="PANTHER" id="PTHR43651:SF3">
    <property type="entry name" value="1,4-ALPHA-GLUCAN-BRANCHING ENZYME"/>
    <property type="match status" value="1"/>
</dbReference>
<evidence type="ECO:0000256" key="13">
    <source>
        <dbReference type="ARBA" id="ARBA00023277"/>
    </source>
</evidence>
<keyword evidence="8 15" id="KW-0808">Transferase</keyword>
<dbReference type="FunFam" id="2.60.40.10:FF:000169">
    <property type="entry name" value="1,4-alpha-glucan branching enzyme GlgB"/>
    <property type="match status" value="1"/>
</dbReference>
<sequence>MAEVLDATLTPGKIDLVAGWIGRQRWYAAKGQAPRLTRLRGFRFDDPAGEVGIETLVLRDDATTPPTVYQVPLTYRGAPLVGAERALVGTMEHSVLGTRYVYDGPHDPVYVAALWRFIQGRAQAQAAGVSNTVEPAFSGHTVPGGYAARSSDVTASRVLGGEQSNTSIVCGVADLGPVIVKVFRTLSPGANPDVVLQPALAAAGCEHVPTTLGWVSGQWADGQEEGHLAFAQEFLAGTQDAWRVATESVAAGSDLTGGAAQLGEVVAQIHQILAEAFPTRRPTAEDRVTLVTGLRERFRAAADEVPELVDFAEAVHSRYDQALQASWPSLQRIHADLHLGQVIAHPSRGWVVLDFEGEPMRPLAERAQPDLPMRDLAGMLRSFDYAAGAYLQAHPDADADAAWAWARRCSEQFLAGYRAHSPGEATYPELLDALVLDKALYELVYEARNRPSWVPIPLTAVRELLADGERTAYPTALPPDPSPLPAERRTVMEPVPTAALVADYSAVDAFLEGRHSQPHDLLGHHLGPGGLTITCYRPMAASVRAKLADGTLLDLPHVKGGIWSGTASAIEQSQDYRLLVNYGDGIDHEQDDPYRFAPTLGELDRHLFNEGRHEQLWTILGSHVRTYPGPLGEVRGVSFAVWAPNATAVHVVGDFNGWDRLSHPMRNLQPSGVWELFLPGAQEGMNYQYLVRGQDGITRLKADPMARFAEVAPKQASIVWESHYQWGDDEWMAARAERDVHHGPMSIYEVHVGSWRQGQSYAQLAEHLVNYVKDLGFTHVEFMPVSEHPYVPSWGYHVTGYYSVSSRWGTPDEFRLLVDYLHRNGIGVILDWVPGHFATDPWALAKFDGQALYEHPDPRKGWHNEWGSLIFDFARKEVRNFLVANATYWLEEFHVDGLRVDGVASMLYLDYSRQPGEWVPNEFGGRENLDAVALLQEANATAYKRTPGVVTIAEESTSWGGVSHPTSMGGLGFGFKWNMGWMNDALRYLATDPIYRQYHHNKLTFALMYAYSENFVLPISHDEVVHGKGSLMRKSRGSREDQISTVRAFLAYMWSQPGKQLLFMGCEFGQESEWSDGRSLDWWLLDQPLHYRIHAQVKEMNAIYRANPALWALDHDPAGFRWLNADNAAANTFSYLRFGDKELGADGPVLAAVVNFSGQTHEPYRVGVPRGGRWKVVLDTAGFFPDAPSSAGVVIDADDEGWDGQPYAVNVTVPRLSTVWLIPED</sequence>
<dbReference type="SUPFAM" id="SSF51445">
    <property type="entry name" value="(Trans)glycosidases"/>
    <property type="match status" value="1"/>
</dbReference>
<dbReference type="PANTHER" id="PTHR43651">
    <property type="entry name" value="1,4-ALPHA-GLUCAN-BRANCHING ENZYME"/>
    <property type="match status" value="1"/>
</dbReference>
<evidence type="ECO:0000256" key="10">
    <source>
        <dbReference type="ARBA" id="ARBA00022777"/>
    </source>
</evidence>
<keyword evidence="11" id="KW-0067">ATP-binding</keyword>
<reference evidence="17 18" key="1">
    <citation type="submission" date="2020-10" db="EMBL/GenBank/DDBJ databases">
        <title>Connecting structure to function with the recovery of over 1000 high-quality activated sludge metagenome-assembled genomes encoding full-length rRNA genes using long-read sequencing.</title>
        <authorList>
            <person name="Singleton C.M."/>
            <person name="Petriglieri F."/>
            <person name="Kristensen J.M."/>
            <person name="Kirkegaard R.H."/>
            <person name="Michaelsen T.Y."/>
            <person name="Andersen M.H."/>
            <person name="Karst S.M."/>
            <person name="Dueholm M.S."/>
            <person name="Nielsen P.H."/>
            <person name="Albertsen M."/>
        </authorList>
    </citation>
    <scope>NUCLEOTIDE SEQUENCE [LARGE SCALE GENOMIC DNA]</scope>
    <source>
        <strain evidence="17">AalE_18-Q3-R2-46_BAT3C.188</strain>
    </source>
</reference>
<dbReference type="InterPro" id="IPR006047">
    <property type="entry name" value="GH13_cat_dom"/>
</dbReference>
<dbReference type="SUPFAM" id="SSF51011">
    <property type="entry name" value="Glycosyl hydrolase domain"/>
    <property type="match status" value="1"/>
</dbReference>
<dbReference type="EC" id="2.4.1.18" evidence="15"/>
<evidence type="ECO:0000313" key="17">
    <source>
        <dbReference type="EMBL" id="MBK6300841.1"/>
    </source>
</evidence>